<proteinExistence type="predicted"/>
<reference evidence="2 3" key="1">
    <citation type="submission" date="2017-10" db="EMBL/GenBank/DDBJ databases">
        <title>Draft genome of Longibacter Salinarum.</title>
        <authorList>
            <person name="Goh K.M."/>
            <person name="Shamsir M.S."/>
            <person name="Lim S.W."/>
        </authorList>
    </citation>
    <scope>NUCLEOTIDE SEQUENCE [LARGE SCALE GENOMIC DNA]</scope>
    <source>
        <strain evidence="2 3">KCTC 52045</strain>
    </source>
</reference>
<dbReference type="PANTHER" id="PTHR36220:SF1">
    <property type="entry name" value="GAMMA TUBULIN COMPLEX COMPONENT C-TERMINAL DOMAIN-CONTAINING PROTEIN"/>
    <property type="match status" value="1"/>
</dbReference>
<dbReference type="InterPro" id="IPR028994">
    <property type="entry name" value="Integrin_alpha_N"/>
</dbReference>
<dbReference type="SUPFAM" id="SSF50965">
    <property type="entry name" value="Galactose oxidase, central domain"/>
    <property type="match status" value="1"/>
</dbReference>
<organism evidence="2 3">
    <name type="scientific">Longibacter salinarum</name>
    <dbReference type="NCBI Taxonomy" id="1850348"/>
    <lineage>
        <taxon>Bacteria</taxon>
        <taxon>Pseudomonadati</taxon>
        <taxon>Rhodothermota</taxon>
        <taxon>Rhodothermia</taxon>
        <taxon>Rhodothermales</taxon>
        <taxon>Salisaetaceae</taxon>
        <taxon>Longibacter</taxon>
    </lineage>
</organism>
<gene>
    <name evidence="2" type="ORF">CRI94_15955</name>
</gene>
<dbReference type="EMBL" id="PDEQ01000010">
    <property type="protein sequence ID" value="PEN11283.1"/>
    <property type="molecule type" value="Genomic_DNA"/>
</dbReference>
<keyword evidence="3" id="KW-1185">Reference proteome</keyword>
<dbReference type="InterPro" id="IPR011043">
    <property type="entry name" value="Gal_Oxase/kelch_b-propeller"/>
</dbReference>
<dbReference type="InterPro" id="IPR013517">
    <property type="entry name" value="FG-GAP"/>
</dbReference>
<protein>
    <recommendedName>
        <fullName evidence="4">PKD domain-containing protein</fullName>
    </recommendedName>
</protein>
<comment type="caution">
    <text evidence="2">The sequence shown here is derived from an EMBL/GenBank/DDBJ whole genome shotgun (WGS) entry which is preliminary data.</text>
</comment>
<dbReference type="Pfam" id="PF14312">
    <property type="entry name" value="FG-GAP_2"/>
    <property type="match status" value="3"/>
</dbReference>
<sequence length="405" mass="43305">MSRPIRSHPAIRWATAVVLAITLLGGLSAPTVAQIFELPRPDTSDTRSFGVAVAISGDVAIVGASGENECGTNSGAAYVYERDTTSGAWNRTVRLTPSECREGSFFGETVDADGDRVIVSASSEFFAAPKSNAAYIYERQPDGAWRQTARLTGAVGRDEGAFAADVAIRGDRAVITTSGDVDGKFGGSVYVFDYDAGRDSWRRTTRLRASQGVKHGVLGGSLAMDGSRIAVAASTYFDRKPGSVYIFEQDDAGAWTESEILTGIDDFFISLALHENRLIVGQSRAGNKGSGIATVYQDLGATWTKVVTLRPSTPYESGAFGSTVSIDGEWALVTGYDEQLGQDFNIDRVVYAFRRQQDDGSWPQRRIIDIGRVAFGAAIDQDGSAAIISSVPETEAGSAYIVQLR</sequence>
<evidence type="ECO:0000313" key="2">
    <source>
        <dbReference type="EMBL" id="PEN11283.1"/>
    </source>
</evidence>
<keyword evidence="1" id="KW-0732">Signal</keyword>
<evidence type="ECO:0008006" key="4">
    <source>
        <dbReference type="Google" id="ProtNLM"/>
    </source>
</evidence>
<dbReference type="PANTHER" id="PTHR36220">
    <property type="entry name" value="UNNAMED PRODUCT"/>
    <property type="match status" value="1"/>
</dbReference>
<dbReference type="Gene3D" id="2.130.10.130">
    <property type="entry name" value="Integrin alpha, N-terminal"/>
    <property type="match status" value="1"/>
</dbReference>
<dbReference type="OrthoDB" id="964745at2"/>
<dbReference type="RefSeq" id="WP_098078323.1">
    <property type="nucleotide sequence ID" value="NZ_PDEQ01000010.1"/>
</dbReference>
<name>A0A2A8CU49_9BACT</name>
<evidence type="ECO:0000313" key="3">
    <source>
        <dbReference type="Proteomes" id="UP000220102"/>
    </source>
</evidence>
<accession>A0A2A8CU49</accession>
<dbReference type="Proteomes" id="UP000220102">
    <property type="component" value="Unassembled WGS sequence"/>
</dbReference>
<evidence type="ECO:0000256" key="1">
    <source>
        <dbReference type="ARBA" id="ARBA00022729"/>
    </source>
</evidence>
<dbReference type="AlphaFoldDB" id="A0A2A8CU49"/>